<feature type="compositionally biased region" description="Basic residues" evidence="1">
    <location>
        <begin position="19"/>
        <end position="32"/>
    </location>
</feature>
<feature type="compositionally biased region" description="Low complexity" evidence="1">
    <location>
        <begin position="68"/>
        <end position="86"/>
    </location>
</feature>
<organism evidence="2 3">
    <name type="scientific">Cupriavidus taiwanensis</name>
    <dbReference type="NCBI Taxonomy" id="164546"/>
    <lineage>
        <taxon>Bacteria</taxon>
        <taxon>Pseudomonadati</taxon>
        <taxon>Pseudomonadota</taxon>
        <taxon>Betaproteobacteria</taxon>
        <taxon>Burkholderiales</taxon>
        <taxon>Burkholderiaceae</taxon>
        <taxon>Cupriavidus</taxon>
    </lineage>
</organism>
<dbReference type="EMBL" id="OFSQ01000037">
    <property type="protein sequence ID" value="SOY66993.1"/>
    <property type="molecule type" value="Genomic_DNA"/>
</dbReference>
<feature type="region of interest" description="Disordered" evidence="1">
    <location>
        <begin position="129"/>
        <end position="153"/>
    </location>
</feature>
<feature type="region of interest" description="Disordered" evidence="1">
    <location>
        <begin position="68"/>
        <end position="87"/>
    </location>
</feature>
<proteinExistence type="predicted"/>
<evidence type="ECO:0000313" key="3">
    <source>
        <dbReference type="Proteomes" id="UP000256780"/>
    </source>
</evidence>
<evidence type="ECO:0000256" key="1">
    <source>
        <dbReference type="SAM" id="MobiDB-lite"/>
    </source>
</evidence>
<protein>
    <submittedName>
        <fullName evidence="2">Uncharacterized protein</fullName>
    </submittedName>
</protein>
<evidence type="ECO:0000313" key="2">
    <source>
        <dbReference type="EMBL" id="SOY66993.1"/>
    </source>
</evidence>
<name>A0A975XDJ1_9BURK</name>
<sequence length="219" mass="23257">MGRAARRLGRGFGAAGGAAHRRRDPRQHRRHVGAQGAGQGRQHLPPALPAALGRRRALPVAAGALRGHAAGQWRPARPAAAQGRAQVHGRVQGRAAGEAALRRQTRSGADRLARHLFLCLHRSRAQRRGRALARPVRPDHRRHPAGRRAPVPAAERQAAVGDLAVPVPPVPVAGGLTPRPAGLAPRRPLYTLLRRGDVRRARAGMMAGYDSSTASASLT</sequence>
<feature type="region of interest" description="Disordered" evidence="1">
    <location>
        <begin position="1"/>
        <end position="46"/>
    </location>
</feature>
<dbReference type="AlphaFoldDB" id="A0A975XDJ1"/>
<gene>
    <name evidence="2" type="ORF">CBM2587_B80270</name>
</gene>
<accession>A0A975XDJ1</accession>
<dbReference type="Proteomes" id="UP000256780">
    <property type="component" value="Chromosome CBM2587_b"/>
</dbReference>
<reference evidence="2 3" key="1">
    <citation type="submission" date="2018-01" db="EMBL/GenBank/DDBJ databases">
        <authorList>
            <person name="Clerissi C."/>
        </authorList>
    </citation>
    <scope>NUCLEOTIDE SEQUENCE [LARGE SCALE GENOMIC DNA]</scope>
    <source>
        <strain evidence="2">Cupriavidus sp. LMG 19464</strain>
    </source>
</reference>
<comment type="caution">
    <text evidence="2">The sequence shown here is derived from an EMBL/GenBank/DDBJ whole genome shotgun (WGS) entry which is preliminary data.</text>
</comment>